<dbReference type="Pfam" id="PF01182">
    <property type="entry name" value="Glucosamine_iso"/>
    <property type="match status" value="1"/>
</dbReference>
<dbReference type="EC" id="3.5.99.6" evidence="9"/>
<evidence type="ECO:0000313" key="12">
    <source>
        <dbReference type="Proteomes" id="UP000261620"/>
    </source>
</evidence>
<evidence type="ECO:0000256" key="5">
    <source>
        <dbReference type="ARBA" id="ARBA00022553"/>
    </source>
</evidence>
<dbReference type="STRING" id="94237.ENSMMOP00000005480"/>
<evidence type="ECO:0000256" key="7">
    <source>
        <dbReference type="ARBA" id="ARBA00023277"/>
    </source>
</evidence>
<dbReference type="HAMAP" id="MF_01241">
    <property type="entry name" value="GlcN6P_deamin"/>
    <property type="match status" value="1"/>
</dbReference>
<dbReference type="GO" id="GO:0004342">
    <property type="term" value="F:glucosamine-6-phosphate deaminase activity"/>
    <property type="evidence" value="ECO:0007669"/>
    <property type="project" value="UniProtKB-UniRule"/>
</dbReference>
<keyword evidence="5" id="KW-0597">Phosphoprotein</keyword>
<evidence type="ECO:0000259" key="10">
    <source>
        <dbReference type="Pfam" id="PF01182"/>
    </source>
</evidence>
<name>A0A3Q4AME2_MOLML</name>
<protein>
    <recommendedName>
        <fullName evidence="9">Glucosamine-6-phosphate isomerase</fullName>
        <ecNumber evidence="9">3.5.99.6</ecNumber>
    </recommendedName>
    <alternativeName>
        <fullName evidence="9">Glucosamine-6-phosphate isomerase</fullName>
    </alternativeName>
</protein>
<evidence type="ECO:0000256" key="1">
    <source>
        <dbReference type="ARBA" id="ARBA00004496"/>
    </source>
</evidence>
<dbReference type="Proteomes" id="UP000261620">
    <property type="component" value="Unplaced"/>
</dbReference>
<dbReference type="PANTHER" id="PTHR11280:SF8">
    <property type="entry name" value="GLUCOSAMINE-6-PHOSPHATE ISOMERASE 1"/>
    <property type="match status" value="1"/>
</dbReference>
<dbReference type="InterPro" id="IPR018321">
    <property type="entry name" value="Glucosamine6P_isomerase_CS"/>
</dbReference>
<comment type="function">
    <text evidence="8">Catalyzes the reversible conversion of alpha-D-glucosamine 6-phosphate (GlcN-6P) into beta-D-fructose 6-phosphate (Fru-6P) and ammonium ion, a regulatory reaction step in de novo uridine diphosphate-N-acetyl-alpha-D-glucosamine (UDP-GlcNAc) biosynthesis via hexosamine pathway. Deamination is coupled to aldo-keto isomerization mediating the metabolic flux from UDP-GlcNAc toward Fru-6P. At high ammonium level can drive amination and isomerization of Fru-6P toward hexosamines and UDP-GlcNAc synthesis. Has a role in fine tuning the metabolic fluctuations of cytosolic UDP-GlcNAc and their effects on hyaluronan synthesis that occur during tissue remodeling. Seems to trigger calcium oscillations in mammalian eggs. These oscillations serve as the essential trigger for egg activation and early development of the embryo.</text>
</comment>
<sequence>MKLIILSDYDKASEWAAKYVRNRILLFNPGPDRYFTLGLPTGGTPLGTYKKLVEFYKNGEVSFQYVKTFNMDEYVGLPKKHPESYHSFMWNNFFKHIDIKAENTHILDGNATDLQAECEAFERKITAAGGIELFVGGIGPDGHIAFNEPGSSLVSRTRVKTLAKDTIIANARFFDGDLSKVPTMALTVGVGTVMDAKEVLILISGPQKALALCNAIEEGISHMWTVSAFQQHPKAILVCDEDATLELRVKTVKYFEGLMHVHNKLVETLPSGETKKRQPSPWSLEESWYI</sequence>
<evidence type="ECO:0000313" key="11">
    <source>
        <dbReference type="Ensembl" id="ENSMMOP00000005480.1"/>
    </source>
</evidence>
<feature type="domain" description="Glucosamine/galactosamine-6-phosphate isomerase" evidence="10">
    <location>
        <begin position="33"/>
        <end position="230"/>
    </location>
</feature>
<dbReference type="AlphaFoldDB" id="A0A3Q4AME2"/>
<dbReference type="FunFam" id="3.40.50.1360:FF:000004">
    <property type="entry name" value="Glucosamine-6-phosphate isomerase"/>
    <property type="match status" value="1"/>
</dbReference>
<keyword evidence="7 9" id="KW-0119">Carbohydrate metabolism</keyword>
<dbReference type="CDD" id="cd01399">
    <property type="entry name" value="GlcN6P_deaminase"/>
    <property type="match status" value="1"/>
</dbReference>
<evidence type="ECO:0000256" key="8">
    <source>
        <dbReference type="ARBA" id="ARBA00045295"/>
    </source>
</evidence>
<evidence type="ECO:0000256" key="9">
    <source>
        <dbReference type="RuleBase" id="RU361197"/>
    </source>
</evidence>
<evidence type="ECO:0000256" key="3">
    <source>
        <dbReference type="ARBA" id="ARBA00011643"/>
    </source>
</evidence>
<dbReference type="InterPro" id="IPR004547">
    <property type="entry name" value="Glucosamine6P_isomerase"/>
</dbReference>
<reference evidence="11" key="1">
    <citation type="submission" date="2025-08" db="UniProtKB">
        <authorList>
            <consortium name="Ensembl"/>
        </authorList>
    </citation>
    <scope>IDENTIFICATION</scope>
</reference>
<comment type="subunit">
    <text evidence="3 9">Homohexamer.</text>
</comment>
<dbReference type="GO" id="GO:0005737">
    <property type="term" value="C:cytoplasm"/>
    <property type="evidence" value="ECO:0007669"/>
    <property type="project" value="UniProtKB-SubCell"/>
</dbReference>
<dbReference type="Ensembl" id="ENSMMOT00000005576.1">
    <property type="protein sequence ID" value="ENSMMOP00000005480.1"/>
    <property type="gene ID" value="ENSMMOG00000004308.1"/>
</dbReference>
<evidence type="ECO:0000256" key="4">
    <source>
        <dbReference type="ARBA" id="ARBA00022490"/>
    </source>
</evidence>
<keyword evidence="6 9" id="KW-0378">Hydrolase</keyword>
<evidence type="ECO:0000256" key="6">
    <source>
        <dbReference type="ARBA" id="ARBA00022801"/>
    </source>
</evidence>
<comment type="catalytic activity">
    <reaction evidence="9">
        <text>alpha-D-glucosamine 6-phosphate + H2O = beta-D-fructose 6-phosphate + NH4(+)</text>
        <dbReference type="Rhea" id="RHEA:12172"/>
        <dbReference type="ChEBI" id="CHEBI:15377"/>
        <dbReference type="ChEBI" id="CHEBI:28938"/>
        <dbReference type="ChEBI" id="CHEBI:57634"/>
        <dbReference type="ChEBI" id="CHEBI:75989"/>
        <dbReference type="EC" id="3.5.99.6"/>
    </reaction>
</comment>
<dbReference type="GO" id="GO:0005975">
    <property type="term" value="P:carbohydrate metabolic process"/>
    <property type="evidence" value="ECO:0007669"/>
    <property type="project" value="InterPro"/>
</dbReference>
<accession>A0A3Q4AME2</accession>
<proteinExistence type="inferred from homology"/>
<reference evidence="11" key="2">
    <citation type="submission" date="2025-09" db="UniProtKB">
        <authorList>
            <consortium name="Ensembl"/>
        </authorList>
    </citation>
    <scope>IDENTIFICATION</scope>
</reference>
<dbReference type="PANTHER" id="PTHR11280">
    <property type="entry name" value="GLUCOSAMINE-6-PHOSPHATE ISOMERASE"/>
    <property type="match status" value="1"/>
</dbReference>
<dbReference type="GO" id="GO:0006046">
    <property type="term" value="P:N-acetylglucosamine catabolic process"/>
    <property type="evidence" value="ECO:0007669"/>
    <property type="project" value="TreeGrafter"/>
</dbReference>
<dbReference type="Gene3D" id="3.40.50.1360">
    <property type="match status" value="1"/>
</dbReference>
<dbReference type="InterPro" id="IPR037171">
    <property type="entry name" value="NagB/RpiA_transferase-like"/>
</dbReference>
<dbReference type="NCBIfam" id="TIGR00502">
    <property type="entry name" value="nagB"/>
    <property type="match status" value="1"/>
</dbReference>
<comment type="similarity">
    <text evidence="2 9">Belongs to the glucosamine/galactosamine-6-phosphate isomerase family.</text>
</comment>
<dbReference type="GO" id="GO:0042802">
    <property type="term" value="F:identical protein binding"/>
    <property type="evidence" value="ECO:0007669"/>
    <property type="project" value="TreeGrafter"/>
</dbReference>
<keyword evidence="12" id="KW-1185">Reference proteome</keyword>
<dbReference type="PROSITE" id="PS01161">
    <property type="entry name" value="GLC_GALNAC_ISOMERASE"/>
    <property type="match status" value="1"/>
</dbReference>
<organism evidence="11 12">
    <name type="scientific">Mola mola</name>
    <name type="common">Ocean sunfish</name>
    <name type="synonym">Tetraodon mola</name>
    <dbReference type="NCBI Taxonomy" id="94237"/>
    <lineage>
        <taxon>Eukaryota</taxon>
        <taxon>Metazoa</taxon>
        <taxon>Chordata</taxon>
        <taxon>Craniata</taxon>
        <taxon>Vertebrata</taxon>
        <taxon>Euteleostomi</taxon>
        <taxon>Actinopterygii</taxon>
        <taxon>Neopterygii</taxon>
        <taxon>Teleostei</taxon>
        <taxon>Neoteleostei</taxon>
        <taxon>Acanthomorphata</taxon>
        <taxon>Eupercaria</taxon>
        <taxon>Tetraodontiformes</taxon>
        <taxon>Molidae</taxon>
        <taxon>Mola</taxon>
    </lineage>
</organism>
<dbReference type="SUPFAM" id="SSF100950">
    <property type="entry name" value="NagB/RpiA/CoA transferase-like"/>
    <property type="match status" value="1"/>
</dbReference>
<evidence type="ECO:0000256" key="2">
    <source>
        <dbReference type="ARBA" id="ARBA00005526"/>
    </source>
</evidence>
<comment type="subcellular location">
    <subcellularLocation>
        <location evidence="1 9">Cytoplasm</location>
    </subcellularLocation>
</comment>
<keyword evidence="4 9" id="KW-0963">Cytoplasm</keyword>
<dbReference type="GO" id="GO:0006043">
    <property type="term" value="P:glucosamine catabolic process"/>
    <property type="evidence" value="ECO:0007669"/>
    <property type="project" value="TreeGrafter"/>
</dbReference>
<dbReference type="GO" id="GO:0019262">
    <property type="term" value="P:N-acetylneuraminate catabolic process"/>
    <property type="evidence" value="ECO:0007669"/>
    <property type="project" value="TreeGrafter"/>
</dbReference>
<dbReference type="InterPro" id="IPR006148">
    <property type="entry name" value="Glc/Gal-6P_isomerase"/>
</dbReference>